<accession>A0AAN7ZU76</accession>
<evidence type="ECO:0000313" key="3">
    <source>
        <dbReference type="Proteomes" id="UP001310594"/>
    </source>
</evidence>
<protein>
    <recommendedName>
        <fullName evidence="1">DUF6604 domain-containing protein</fullName>
    </recommendedName>
</protein>
<reference evidence="2" key="1">
    <citation type="submission" date="2023-08" db="EMBL/GenBank/DDBJ databases">
        <title>Black Yeasts Isolated from many extreme environments.</title>
        <authorList>
            <person name="Coleine C."/>
            <person name="Stajich J.E."/>
            <person name="Selbmann L."/>
        </authorList>
    </citation>
    <scope>NUCLEOTIDE SEQUENCE</scope>
    <source>
        <strain evidence="2">CCFEE 5810</strain>
    </source>
</reference>
<dbReference type="InterPro" id="IPR046539">
    <property type="entry name" value="DUF6604"/>
</dbReference>
<organism evidence="2 3">
    <name type="scientific">Elasticomyces elasticus</name>
    <dbReference type="NCBI Taxonomy" id="574655"/>
    <lineage>
        <taxon>Eukaryota</taxon>
        <taxon>Fungi</taxon>
        <taxon>Dikarya</taxon>
        <taxon>Ascomycota</taxon>
        <taxon>Pezizomycotina</taxon>
        <taxon>Dothideomycetes</taxon>
        <taxon>Dothideomycetidae</taxon>
        <taxon>Mycosphaerellales</taxon>
        <taxon>Teratosphaeriaceae</taxon>
        <taxon>Elasticomyces</taxon>
    </lineage>
</organism>
<feature type="domain" description="DUF6604" evidence="1">
    <location>
        <begin position="11"/>
        <end position="252"/>
    </location>
</feature>
<name>A0AAN7ZU76_9PEZI</name>
<dbReference type="Proteomes" id="UP001310594">
    <property type="component" value="Unassembled WGS sequence"/>
</dbReference>
<dbReference type="PANTHER" id="PTHR38795:SF1">
    <property type="entry name" value="DUF6604 DOMAIN-CONTAINING PROTEIN"/>
    <property type="match status" value="1"/>
</dbReference>
<dbReference type="AlphaFoldDB" id="A0AAN7ZU76"/>
<sequence length="460" mass="51716">MAQSPVIDRYHRYKRGTDKLLDWLLESGKSIAKRTNANFSFSSKAVLQTRDLVTIADQIAHAKPPYPVPGDILLVASNVIDGRTVCAEWYASLEGDDELTNKLSNRSHRHFIDILKHVHRLLVLAAPAKANAQRAKTRREKKAQDQAISTSGNLFAYLELEEPTVMDAELATIVPATSNAVVKTKVKPKPRLDNTDEDLSFALWCFFQDANEVRQYVASAWKRYHEGDLTFAVATRVTETSFVMITEMRNRLIIEHDQFTSFDGVVEFLGISMLTSGKDTLRFKARPKAGDQVASKWQGAFDLMCIPAWCLLDDLANNATPVDAHPFAITLTDMVPIFQRLEGKWEKDHEWLVIDGLHTDEYLLGILVMAKCGAVTISTVIQTQIYMDIIETLGCRGRTGLDYCKDVTSKLKDKIDAYVTFTAGRYQSDYPSRLQNFMGDMDKHLNIDKHNSQGSANTTS</sequence>
<dbReference type="Pfam" id="PF20253">
    <property type="entry name" value="DUF6604"/>
    <property type="match status" value="1"/>
</dbReference>
<dbReference type="PANTHER" id="PTHR38795">
    <property type="entry name" value="DUF6604 DOMAIN-CONTAINING PROTEIN"/>
    <property type="match status" value="1"/>
</dbReference>
<proteinExistence type="predicted"/>
<gene>
    <name evidence="2" type="ORF">LTR97_005213</name>
</gene>
<evidence type="ECO:0000259" key="1">
    <source>
        <dbReference type="Pfam" id="PF20253"/>
    </source>
</evidence>
<comment type="caution">
    <text evidence="2">The sequence shown here is derived from an EMBL/GenBank/DDBJ whole genome shotgun (WGS) entry which is preliminary data.</text>
</comment>
<dbReference type="EMBL" id="JAVRQU010000007">
    <property type="protein sequence ID" value="KAK5700696.1"/>
    <property type="molecule type" value="Genomic_DNA"/>
</dbReference>
<evidence type="ECO:0000313" key="2">
    <source>
        <dbReference type="EMBL" id="KAK5700696.1"/>
    </source>
</evidence>